<protein>
    <submittedName>
        <fullName evidence="1">Uncharacterized protein</fullName>
    </submittedName>
</protein>
<evidence type="ECO:0000313" key="1">
    <source>
        <dbReference type="EMBL" id="CAK5084956.1"/>
    </source>
</evidence>
<evidence type="ECO:0000313" key="2">
    <source>
        <dbReference type="Proteomes" id="UP001497535"/>
    </source>
</evidence>
<proteinExistence type="predicted"/>
<accession>A0ACB1A1H0</accession>
<sequence>MLLFNLLLFYFCLDILIFSYISIFYAQFILPVFYVLWPNLFSIFLFFYCMLLLKFFMFVFPCFTFL</sequence>
<keyword evidence="2" id="KW-1185">Reference proteome</keyword>
<organism evidence="1 2">
    <name type="scientific">Meloidogyne enterolobii</name>
    <name type="common">Root-knot nematode worm</name>
    <name type="synonym">Meloidogyne mayaguensis</name>
    <dbReference type="NCBI Taxonomy" id="390850"/>
    <lineage>
        <taxon>Eukaryota</taxon>
        <taxon>Metazoa</taxon>
        <taxon>Ecdysozoa</taxon>
        <taxon>Nematoda</taxon>
        <taxon>Chromadorea</taxon>
        <taxon>Rhabditida</taxon>
        <taxon>Tylenchina</taxon>
        <taxon>Tylenchomorpha</taxon>
        <taxon>Tylenchoidea</taxon>
        <taxon>Meloidogynidae</taxon>
        <taxon>Meloidogyninae</taxon>
        <taxon>Meloidogyne</taxon>
    </lineage>
</organism>
<comment type="caution">
    <text evidence="1">The sequence shown here is derived from an EMBL/GenBank/DDBJ whole genome shotgun (WGS) entry which is preliminary data.</text>
</comment>
<reference evidence="1" key="1">
    <citation type="submission" date="2023-11" db="EMBL/GenBank/DDBJ databases">
        <authorList>
            <person name="Poullet M."/>
        </authorList>
    </citation>
    <scope>NUCLEOTIDE SEQUENCE</scope>
    <source>
        <strain evidence="1">E1834</strain>
    </source>
</reference>
<gene>
    <name evidence="1" type="ORF">MENTE1834_LOCUS32369</name>
</gene>
<dbReference type="EMBL" id="CAVMJV010000055">
    <property type="protein sequence ID" value="CAK5084956.1"/>
    <property type="molecule type" value="Genomic_DNA"/>
</dbReference>
<dbReference type="Proteomes" id="UP001497535">
    <property type="component" value="Unassembled WGS sequence"/>
</dbReference>
<name>A0ACB1A1H0_MELEN</name>